<keyword evidence="3" id="KW-1185">Reference proteome</keyword>
<feature type="chain" id="PRO_5005201933" evidence="1">
    <location>
        <begin position="23"/>
        <end position="56"/>
    </location>
</feature>
<protein>
    <submittedName>
        <fullName evidence="2">Uncharacterized protein</fullName>
    </submittedName>
</protein>
<dbReference type="Proteomes" id="UP000053477">
    <property type="component" value="Unassembled WGS sequence"/>
</dbReference>
<evidence type="ECO:0000313" key="3">
    <source>
        <dbReference type="Proteomes" id="UP000053477"/>
    </source>
</evidence>
<proteinExistence type="predicted"/>
<sequence length="56" mass="5904">MFNKSLSFAAAVVIVLASVAIASPLPANGMLFVDLQKQELLIIVIPTGHVELEARG</sequence>
<dbReference type="EMBL" id="KQ085976">
    <property type="protein sequence ID" value="KLO12532.1"/>
    <property type="molecule type" value="Genomic_DNA"/>
</dbReference>
<name>A0A0H2RLS9_9AGAM</name>
<organism evidence="2 3">
    <name type="scientific">Schizopora paradoxa</name>
    <dbReference type="NCBI Taxonomy" id="27342"/>
    <lineage>
        <taxon>Eukaryota</taxon>
        <taxon>Fungi</taxon>
        <taxon>Dikarya</taxon>
        <taxon>Basidiomycota</taxon>
        <taxon>Agaricomycotina</taxon>
        <taxon>Agaricomycetes</taxon>
        <taxon>Hymenochaetales</taxon>
        <taxon>Schizoporaceae</taxon>
        <taxon>Schizopora</taxon>
    </lineage>
</organism>
<dbReference type="InParanoid" id="A0A0H2RLS9"/>
<evidence type="ECO:0000256" key="1">
    <source>
        <dbReference type="SAM" id="SignalP"/>
    </source>
</evidence>
<keyword evidence="1" id="KW-0732">Signal</keyword>
<feature type="signal peptide" evidence="1">
    <location>
        <begin position="1"/>
        <end position="22"/>
    </location>
</feature>
<feature type="non-terminal residue" evidence="2">
    <location>
        <position position="56"/>
    </location>
</feature>
<gene>
    <name evidence="2" type="ORF">SCHPADRAFT_905063</name>
</gene>
<reference evidence="2 3" key="1">
    <citation type="submission" date="2015-04" db="EMBL/GenBank/DDBJ databases">
        <title>Complete genome sequence of Schizopora paradoxa KUC8140, a cosmopolitan wood degrader in East Asia.</title>
        <authorList>
            <consortium name="DOE Joint Genome Institute"/>
            <person name="Min B."/>
            <person name="Park H."/>
            <person name="Jang Y."/>
            <person name="Kim J.-J."/>
            <person name="Kim K.H."/>
            <person name="Pangilinan J."/>
            <person name="Lipzen A."/>
            <person name="Riley R."/>
            <person name="Grigoriev I.V."/>
            <person name="Spatafora J.W."/>
            <person name="Choi I.-G."/>
        </authorList>
    </citation>
    <scope>NUCLEOTIDE SEQUENCE [LARGE SCALE GENOMIC DNA]</scope>
    <source>
        <strain evidence="2 3">KUC8140</strain>
    </source>
</reference>
<evidence type="ECO:0000313" key="2">
    <source>
        <dbReference type="EMBL" id="KLO12532.1"/>
    </source>
</evidence>
<dbReference type="AlphaFoldDB" id="A0A0H2RLS9"/>
<accession>A0A0H2RLS9</accession>